<comment type="caution">
    <text evidence="3">The sequence shown here is derived from an EMBL/GenBank/DDBJ whole genome shotgun (WGS) entry which is preliminary data.</text>
</comment>
<evidence type="ECO:0000256" key="1">
    <source>
        <dbReference type="SAM" id="MobiDB-lite"/>
    </source>
</evidence>
<organism evidence="3 4">
    <name type="scientific">Vespula squamosa</name>
    <name type="common">Southern yellow jacket</name>
    <name type="synonym">Wasp</name>
    <dbReference type="NCBI Taxonomy" id="30214"/>
    <lineage>
        <taxon>Eukaryota</taxon>
        <taxon>Metazoa</taxon>
        <taxon>Ecdysozoa</taxon>
        <taxon>Arthropoda</taxon>
        <taxon>Hexapoda</taxon>
        <taxon>Insecta</taxon>
        <taxon>Pterygota</taxon>
        <taxon>Neoptera</taxon>
        <taxon>Endopterygota</taxon>
        <taxon>Hymenoptera</taxon>
        <taxon>Apocrita</taxon>
        <taxon>Aculeata</taxon>
        <taxon>Vespoidea</taxon>
        <taxon>Vespidae</taxon>
        <taxon>Vespinae</taxon>
        <taxon>Vespula</taxon>
    </lineage>
</organism>
<dbReference type="EMBL" id="JAUDFV010000133">
    <property type="protein sequence ID" value="KAL2727364.1"/>
    <property type="molecule type" value="Genomic_DNA"/>
</dbReference>
<dbReference type="Proteomes" id="UP001607302">
    <property type="component" value="Unassembled WGS sequence"/>
</dbReference>
<feature type="domain" description="Mos1 transposase HTH" evidence="2">
    <location>
        <begin position="226"/>
        <end position="255"/>
    </location>
</feature>
<proteinExistence type="predicted"/>
<feature type="region of interest" description="Disordered" evidence="1">
    <location>
        <begin position="159"/>
        <end position="185"/>
    </location>
</feature>
<sequence>MAVTTNFNKTNMALFYKGLSERGHRIPFSKDPNVDSIIGGSSDSARKTLIKVEFFLKQGNISSNRRLFHRGTFSLLVFYILKRNRRRSRQEEKIKINLNADSVLAYRINNNLDSMCLKSNRYENSISFKIIGKIRIDKKNLREINEDSTEENLLNSAKVIEEEEELDDEEEGEEEEEEEEVKDEGKDYEATLVYDSIDDLFCLDNDYPKIYLIHIKTRLMQERVASTQNLCAVYGNEALNERQGQNWFAKFRSGDFSLKNAQ</sequence>
<protein>
    <submittedName>
        <fullName evidence="3">Myb-like protein X</fullName>
    </submittedName>
</protein>
<dbReference type="Pfam" id="PF17906">
    <property type="entry name" value="HTH_48"/>
    <property type="match status" value="1"/>
</dbReference>
<dbReference type="AlphaFoldDB" id="A0ABD2B3P6"/>
<dbReference type="Gene3D" id="1.10.10.1450">
    <property type="match status" value="1"/>
</dbReference>
<evidence type="ECO:0000313" key="3">
    <source>
        <dbReference type="EMBL" id="KAL2727364.1"/>
    </source>
</evidence>
<name>A0ABD2B3P6_VESSQ</name>
<feature type="compositionally biased region" description="Acidic residues" evidence="1">
    <location>
        <begin position="161"/>
        <end position="182"/>
    </location>
</feature>
<keyword evidence="4" id="KW-1185">Reference proteome</keyword>
<evidence type="ECO:0000313" key="4">
    <source>
        <dbReference type="Proteomes" id="UP001607302"/>
    </source>
</evidence>
<gene>
    <name evidence="3" type="ORF">V1478_007642</name>
</gene>
<evidence type="ECO:0000259" key="2">
    <source>
        <dbReference type="Pfam" id="PF17906"/>
    </source>
</evidence>
<accession>A0ABD2B3P6</accession>
<reference evidence="3 4" key="1">
    <citation type="journal article" date="2024" name="Ann. Entomol. Soc. Am.">
        <title>Genomic analyses of the southern and eastern yellowjacket wasps (Hymenoptera: Vespidae) reveal evolutionary signatures of social life.</title>
        <authorList>
            <person name="Catto M.A."/>
            <person name="Caine P.B."/>
            <person name="Orr S.E."/>
            <person name="Hunt B.G."/>
            <person name="Goodisman M.A.D."/>
        </authorList>
    </citation>
    <scope>NUCLEOTIDE SEQUENCE [LARGE SCALE GENOMIC DNA]</scope>
    <source>
        <strain evidence="3">233</strain>
        <tissue evidence="3">Head and thorax</tissue>
    </source>
</reference>
<dbReference type="InterPro" id="IPR041426">
    <property type="entry name" value="Mos1_HTH"/>
</dbReference>